<protein>
    <submittedName>
        <fullName evidence="1">Uncharacterized protein</fullName>
    </submittedName>
</protein>
<name>A0A291E5H6_9ENTR</name>
<organism evidence="1 2">
    <name type="scientific">Cedecea neteri</name>
    <dbReference type="NCBI Taxonomy" id="158822"/>
    <lineage>
        <taxon>Bacteria</taxon>
        <taxon>Pseudomonadati</taxon>
        <taxon>Pseudomonadota</taxon>
        <taxon>Gammaproteobacteria</taxon>
        <taxon>Enterobacterales</taxon>
        <taxon>Enterobacteriaceae</taxon>
        <taxon>Cedecea</taxon>
    </lineage>
</organism>
<dbReference type="EMBL" id="CP023525">
    <property type="protein sequence ID" value="ATF95166.1"/>
    <property type="molecule type" value="Genomic_DNA"/>
</dbReference>
<reference evidence="1 2" key="1">
    <citation type="submission" date="2017-09" db="EMBL/GenBank/DDBJ databases">
        <title>FDA dAtabase for Regulatory Grade micrObial Sequences (FDA-ARGOS): Supporting development and validation of Infectious Disease Dx tests.</title>
        <authorList>
            <person name="Minogue T."/>
            <person name="Wolcott M."/>
            <person name="Wasieloski L."/>
            <person name="Aguilar W."/>
            <person name="Moore D."/>
            <person name="Tallon L."/>
            <person name="Sadzewicz L."/>
            <person name="Ott S."/>
            <person name="Zhao X."/>
            <person name="Nagaraj S."/>
            <person name="Vavikolanu K."/>
            <person name="Aluvathingal J."/>
            <person name="Nadendla S."/>
            <person name="Sichtig H."/>
        </authorList>
    </citation>
    <scope>NUCLEOTIDE SEQUENCE [LARGE SCALE GENOMIC DNA]</scope>
    <source>
        <strain evidence="1 2">FDAARGOS_392</strain>
    </source>
</reference>
<evidence type="ECO:0000313" key="1">
    <source>
        <dbReference type="EMBL" id="ATF95166.1"/>
    </source>
</evidence>
<dbReference type="AlphaFoldDB" id="A0A291E5H6"/>
<sequence>MHANHPQLYDGACLWSRLLRTLRRTCHVNLRNGYNEYVDMYISAYGRNRLLPNDGRNLNIFF</sequence>
<accession>A0A291E5H6</accession>
<gene>
    <name evidence="1" type="ORF">CO704_09115</name>
</gene>
<evidence type="ECO:0000313" key="2">
    <source>
        <dbReference type="Proteomes" id="UP000217979"/>
    </source>
</evidence>
<proteinExistence type="predicted"/>
<dbReference type="Proteomes" id="UP000217979">
    <property type="component" value="Chromosome"/>
</dbReference>